<feature type="domain" description="Helicase ATP-binding" evidence="5">
    <location>
        <begin position="5"/>
        <end position="168"/>
    </location>
</feature>
<keyword evidence="3" id="KW-0347">Helicase</keyword>
<dbReference type="PANTHER" id="PTHR18934:SF237">
    <property type="entry name" value="ATP-DEPENDENT DNA_RNA HELICASE DHX36"/>
    <property type="match status" value="1"/>
</dbReference>
<dbReference type="PANTHER" id="PTHR18934">
    <property type="entry name" value="ATP-DEPENDENT RNA HELICASE"/>
    <property type="match status" value="1"/>
</dbReference>
<dbReference type="GO" id="GO:0005634">
    <property type="term" value="C:nucleus"/>
    <property type="evidence" value="ECO:0007669"/>
    <property type="project" value="TreeGrafter"/>
</dbReference>
<dbReference type="Gene3D" id="3.40.50.300">
    <property type="entry name" value="P-loop containing nucleotide triphosphate hydrolases"/>
    <property type="match status" value="1"/>
</dbReference>
<dbReference type="EMBL" id="CAJHUC010000765">
    <property type="protein sequence ID" value="CAD7698121.1"/>
    <property type="molecule type" value="Genomic_DNA"/>
</dbReference>
<dbReference type="InterPro" id="IPR014001">
    <property type="entry name" value="Helicase_ATP-bd"/>
</dbReference>
<dbReference type="GO" id="GO:0005524">
    <property type="term" value="F:ATP binding"/>
    <property type="evidence" value="ECO:0007669"/>
    <property type="project" value="UniProtKB-KW"/>
</dbReference>
<reference evidence="6" key="1">
    <citation type="submission" date="2020-12" db="EMBL/GenBank/DDBJ databases">
        <authorList>
            <person name="Iha C."/>
        </authorList>
    </citation>
    <scope>NUCLEOTIDE SEQUENCE</scope>
</reference>
<dbReference type="GO" id="GO:0003723">
    <property type="term" value="F:RNA binding"/>
    <property type="evidence" value="ECO:0007669"/>
    <property type="project" value="TreeGrafter"/>
</dbReference>
<evidence type="ECO:0000259" key="5">
    <source>
        <dbReference type="SMART" id="SM00487"/>
    </source>
</evidence>
<gene>
    <name evidence="6" type="ORF">OSTQU699_LOCUS3482</name>
</gene>
<evidence type="ECO:0000256" key="1">
    <source>
        <dbReference type="ARBA" id="ARBA00022741"/>
    </source>
</evidence>
<evidence type="ECO:0000313" key="6">
    <source>
        <dbReference type="EMBL" id="CAD7698121.1"/>
    </source>
</evidence>
<dbReference type="CDD" id="cd17917">
    <property type="entry name" value="DEXHc_RHA-like"/>
    <property type="match status" value="1"/>
</dbReference>
<keyword evidence="2" id="KW-0378">Hydrolase</keyword>
<dbReference type="GO" id="GO:0004386">
    <property type="term" value="F:helicase activity"/>
    <property type="evidence" value="ECO:0007669"/>
    <property type="project" value="UniProtKB-KW"/>
</dbReference>
<evidence type="ECO:0000256" key="4">
    <source>
        <dbReference type="ARBA" id="ARBA00022840"/>
    </source>
</evidence>
<comment type="caution">
    <text evidence="6">The sequence shown here is derived from an EMBL/GenBank/DDBJ whole genome shotgun (WGS) entry which is preliminary data.</text>
</comment>
<accession>A0A8S1J3M7</accession>
<keyword evidence="7" id="KW-1185">Reference proteome</keyword>
<name>A0A8S1J3M7_9CHLO</name>
<dbReference type="InterPro" id="IPR027417">
    <property type="entry name" value="P-loop_NTPase"/>
</dbReference>
<evidence type="ECO:0000256" key="2">
    <source>
        <dbReference type="ARBA" id="ARBA00022801"/>
    </source>
</evidence>
<dbReference type="SUPFAM" id="SSF52540">
    <property type="entry name" value="P-loop containing nucleoside triphosphate hydrolases"/>
    <property type="match status" value="1"/>
</dbReference>
<proteinExistence type="predicted"/>
<keyword evidence="1" id="KW-0547">Nucleotide-binding</keyword>
<dbReference type="SMART" id="SM00487">
    <property type="entry name" value="DEXDc"/>
    <property type="match status" value="1"/>
</dbReference>
<dbReference type="GO" id="GO:0016787">
    <property type="term" value="F:hydrolase activity"/>
    <property type="evidence" value="ECO:0007669"/>
    <property type="project" value="UniProtKB-KW"/>
</dbReference>
<sequence>MEARRKLPAFGMRDELMQRIDTHQVLIVSGDTGCGKTTQIPQLILEHQIENGCGSLCNIICTQPRRISAVSIANRVSQEYGEDVGRTVGYQIRMEARRSEDTRLLFCTTGACVQCHSSTTEQDAHFSLIAIFTRTVRWRGKSTGCMLQMEMDPVVPNSPCHHRWKSQYFSFCPGCTP</sequence>
<dbReference type="OrthoDB" id="10253254at2759"/>
<keyword evidence="4" id="KW-0067">ATP-binding</keyword>
<evidence type="ECO:0000313" key="7">
    <source>
        <dbReference type="Proteomes" id="UP000708148"/>
    </source>
</evidence>
<protein>
    <recommendedName>
        <fullName evidence="5">Helicase ATP-binding domain-containing protein</fullName>
    </recommendedName>
</protein>
<organism evidence="6 7">
    <name type="scientific">Ostreobium quekettii</name>
    <dbReference type="NCBI Taxonomy" id="121088"/>
    <lineage>
        <taxon>Eukaryota</taxon>
        <taxon>Viridiplantae</taxon>
        <taxon>Chlorophyta</taxon>
        <taxon>core chlorophytes</taxon>
        <taxon>Ulvophyceae</taxon>
        <taxon>TCBD clade</taxon>
        <taxon>Bryopsidales</taxon>
        <taxon>Ostreobineae</taxon>
        <taxon>Ostreobiaceae</taxon>
        <taxon>Ostreobium</taxon>
    </lineage>
</organism>
<dbReference type="AlphaFoldDB" id="A0A8S1J3M7"/>
<evidence type="ECO:0000256" key="3">
    <source>
        <dbReference type="ARBA" id="ARBA00022806"/>
    </source>
</evidence>
<dbReference type="Proteomes" id="UP000708148">
    <property type="component" value="Unassembled WGS sequence"/>
</dbReference>